<evidence type="ECO:0000313" key="2">
    <source>
        <dbReference type="Proteomes" id="UP000006729"/>
    </source>
</evidence>
<name>A0ACC0T5D4_POPTR</name>
<evidence type="ECO:0000313" key="1">
    <source>
        <dbReference type="EMBL" id="KAI9396794.1"/>
    </source>
</evidence>
<dbReference type="Proteomes" id="UP000006729">
    <property type="component" value="Chromosome 4"/>
</dbReference>
<proteinExistence type="predicted"/>
<gene>
    <name evidence="1" type="ORF">POPTR_004G185850v4</name>
</gene>
<keyword evidence="2" id="KW-1185">Reference proteome</keyword>
<comment type="caution">
    <text evidence="1">The sequence shown here is derived from an EMBL/GenBank/DDBJ whole genome shotgun (WGS) entry which is preliminary data.</text>
</comment>
<protein>
    <submittedName>
        <fullName evidence="1">Uncharacterized protein</fullName>
    </submittedName>
</protein>
<sequence length="104" mass="11549">MERISDLVEQCALSAGNRSQVLHVGLGLTNTTDHHNISASMCRFSNKKYNSNVFQFPGYVRDSVVVAVVLHTNRIKIPKNIIISLKLCLLVCSTIVLEEGNYAM</sequence>
<dbReference type="EMBL" id="CM009293">
    <property type="protein sequence ID" value="KAI9396794.1"/>
    <property type="molecule type" value="Genomic_DNA"/>
</dbReference>
<organism evidence="1 2">
    <name type="scientific">Populus trichocarpa</name>
    <name type="common">Western balsam poplar</name>
    <name type="synonym">Populus balsamifera subsp. trichocarpa</name>
    <dbReference type="NCBI Taxonomy" id="3694"/>
    <lineage>
        <taxon>Eukaryota</taxon>
        <taxon>Viridiplantae</taxon>
        <taxon>Streptophyta</taxon>
        <taxon>Embryophyta</taxon>
        <taxon>Tracheophyta</taxon>
        <taxon>Spermatophyta</taxon>
        <taxon>Magnoliopsida</taxon>
        <taxon>eudicotyledons</taxon>
        <taxon>Gunneridae</taxon>
        <taxon>Pentapetalae</taxon>
        <taxon>rosids</taxon>
        <taxon>fabids</taxon>
        <taxon>Malpighiales</taxon>
        <taxon>Salicaceae</taxon>
        <taxon>Saliceae</taxon>
        <taxon>Populus</taxon>
    </lineage>
</organism>
<accession>A0ACC0T5D4</accession>
<reference evidence="1 2" key="1">
    <citation type="journal article" date="2006" name="Science">
        <title>The genome of black cottonwood, Populus trichocarpa (Torr. &amp; Gray).</title>
        <authorList>
            <person name="Tuskan G.A."/>
            <person name="Difazio S."/>
            <person name="Jansson S."/>
            <person name="Bohlmann J."/>
            <person name="Grigoriev I."/>
            <person name="Hellsten U."/>
            <person name="Putnam N."/>
            <person name="Ralph S."/>
            <person name="Rombauts S."/>
            <person name="Salamov A."/>
            <person name="Schein J."/>
            <person name="Sterck L."/>
            <person name="Aerts A."/>
            <person name="Bhalerao R.R."/>
            <person name="Bhalerao R.P."/>
            <person name="Blaudez D."/>
            <person name="Boerjan W."/>
            <person name="Brun A."/>
            <person name="Brunner A."/>
            <person name="Busov V."/>
            <person name="Campbell M."/>
            <person name="Carlson J."/>
            <person name="Chalot M."/>
            <person name="Chapman J."/>
            <person name="Chen G.L."/>
            <person name="Cooper D."/>
            <person name="Coutinho P.M."/>
            <person name="Couturier J."/>
            <person name="Covert S."/>
            <person name="Cronk Q."/>
            <person name="Cunningham R."/>
            <person name="Davis J."/>
            <person name="Degroeve S."/>
            <person name="Dejardin A."/>
            <person name="Depamphilis C."/>
            <person name="Detter J."/>
            <person name="Dirks B."/>
            <person name="Dubchak I."/>
            <person name="Duplessis S."/>
            <person name="Ehlting J."/>
            <person name="Ellis B."/>
            <person name="Gendler K."/>
            <person name="Goodstein D."/>
            <person name="Gribskov M."/>
            <person name="Grimwood J."/>
            <person name="Groover A."/>
            <person name="Gunter L."/>
            <person name="Hamberger B."/>
            <person name="Heinze B."/>
            <person name="Helariutta Y."/>
            <person name="Henrissat B."/>
            <person name="Holligan D."/>
            <person name="Holt R."/>
            <person name="Huang W."/>
            <person name="Islam-Faridi N."/>
            <person name="Jones S."/>
            <person name="Jones-Rhoades M."/>
            <person name="Jorgensen R."/>
            <person name="Joshi C."/>
            <person name="Kangasjarvi J."/>
            <person name="Karlsson J."/>
            <person name="Kelleher C."/>
            <person name="Kirkpatrick R."/>
            <person name="Kirst M."/>
            <person name="Kohler A."/>
            <person name="Kalluri U."/>
            <person name="Larimer F."/>
            <person name="Leebens-Mack J."/>
            <person name="Leple J.C."/>
            <person name="Locascio P."/>
            <person name="Lou Y."/>
            <person name="Lucas S."/>
            <person name="Martin F."/>
            <person name="Montanini B."/>
            <person name="Napoli C."/>
            <person name="Nelson D.R."/>
            <person name="Nelson C."/>
            <person name="Nieminen K."/>
            <person name="Nilsson O."/>
            <person name="Pereda V."/>
            <person name="Peter G."/>
            <person name="Philippe R."/>
            <person name="Pilate G."/>
            <person name="Poliakov A."/>
            <person name="Razumovskaya J."/>
            <person name="Richardson P."/>
            <person name="Rinaldi C."/>
            <person name="Ritland K."/>
            <person name="Rouze P."/>
            <person name="Ryaboy D."/>
            <person name="Schmutz J."/>
            <person name="Schrader J."/>
            <person name="Segerman B."/>
            <person name="Shin H."/>
            <person name="Siddiqui A."/>
            <person name="Sterky F."/>
            <person name="Terry A."/>
            <person name="Tsai C.J."/>
            <person name="Uberbacher E."/>
            <person name="Unneberg P."/>
            <person name="Vahala J."/>
            <person name="Wall K."/>
            <person name="Wessler S."/>
            <person name="Yang G."/>
            <person name="Yin T."/>
            <person name="Douglas C."/>
            <person name="Marra M."/>
            <person name="Sandberg G."/>
            <person name="Van de Peer Y."/>
            <person name="Rokhsar D."/>
        </authorList>
    </citation>
    <scope>NUCLEOTIDE SEQUENCE [LARGE SCALE GENOMIC DNA]</scope>
    <source>
        <strain evidence="2">cv. Nisqually</strain>
    </source>
</reference>